<proteinExistence type="predicted"/>
<dbReference type="AlphaFoldDB" id="A0AAW9CWH2"/>
<accession>A0AAW9CWH2</accession>
<evidence type="ECO:0000313" key="1">
    <source>
        <dbReference type="EMBL" id="MDW9254990.1"/>
    </source>
</evidence>
<gene>
    <name evidence="1" type="ORF">C7S16_3784</name>
</gene>
<dbReference type="Proteomes" id="UP001272137">
    <property type="component" value="Unassembled WGS sequence"/>
</dbReference>
<comment type="caution">
    <text evidence="1">The sequence shown here is derived from an EMBL/GenBank/DDBJ whole genome shotgun (WGS) entry which is preliminary data.</text>
</comment>
<evidence type="ECO:0000313" key="2">
    <source>
        <dbReference type="Proteomes" id="UP001272137"/>
    </source>
</evidence>
<organism evidence="1 2">
    <name type="scientific">Burkholderia thailandensis</name>
    <dbReference type="NCBI Taxonomy" id="57975"/>
    <lineage>
        <taxon>Bacteria</taxon>
        <taxon>Pseudomonadati</taxon>
        <taxon>Pseudomonadota</taxon>
        <taxon>Betaproteobacteria</taxon>
        <taxon>Burkholderiales</taxon>
        <taxon>Burkholderiaceae</taxon>
        <taxon>Burkholderia</taxon>
        <taxon>pseudomallei group</taxon>
    </lineage>
</organism>
<name>A0AAW9CWH2_BURTH</name>
<protein>
    <recommendedName>
        <fullName evidence="3">Secreted protein</fullName>
    </recommendedName>
</protein>
<sequence>MKLLRQHLAAQALVQALHRGRLLALAHGGRLSYAWRSRSSAIRPFFSMARRKRRIATSNGSFLSKESSSCRS</sequence>
<dbReference type="EMBL" id="QXCT01000002">
    <property type="protein sequence ID" value="MDW9254990.1"/>
    <property type="molecule type" value="Genomic_DNA"/>
</dbReference>
<evidence type="ECO:0008006" key="3">
    <source>
        <dbReference type="Google" id="ProtNLM"/>
    </source>
</evidence>
<reference evidence="1" key="1">
    <citation type="submission" date="2018-08" db="EMBL/GenBank/DDBJ databases">
        <title>Identification of Burkholderia cepacia strains that express a Burkholderia pseudomallei-like capsular polysaccharide.</title>
        <authorList>
            <person name="Burtnick M.N."/>
            <person name="Vongsouvath M."/>
            <person name="Newton P."/>
            <person name="Wuthiekanun V."/>
            <person name="Limmathurotsakul D."/>
            <person name="Brett P.J."/>
            <person name="Chantratita N."/>
            <person name="Dance D.A."/>
        </authorList>
    </citation>
    <scope>NUCLEOTIDE SEQUENCE</scope>
    <source>
        <strain evidence="1">SBXCC001</strain>
    </source>
</reference>